<feature type="region of interest" description="Disordered" evidence="1">
    <location>
        <begin position="1"/>
        <end position="63"/>
    </location>
</feature>
<organism evidence="2 3">
    <name type="scientific">Exidia glandulosa HHB12029</name>
    <dbReference type="NCBI Taxonomy" id="1314781"/>
    <lineage>
        <taxon>Eukaryota</taxon>
        <taxon>Fungi</taxon>
        <taxon>Dikarya</taxon>
        <taxon>Basidiomycota</taxon>
        <taxon>Agaricomycotina</taxon>
        <taxon>Agaricomycetes</taxon>
        <taxon>Auriculariales</taxon>
        <taxon>Exidiaceae</taxon>
        <taxon>Exidia</taxon>
    </lineage>
</organism>
<proteinExistence type="predicted"/>
<evidence type="ECO:0000256" key="1">
    <source>
        <dbReference type="SAM" id="MobiDB-lite"/>
    </source>
</evidence>
<gene>
    <name evidence="2" type="ORF">EXIGLDRAFT_96935</name>
</gene>
<reference evidence="2 3" key="1">
    <citation type="journal article" date="2016" name="Mol. Biol. Evol.">
        <title>Comparative Genomics of Early-Diverging Mushroom-Forming Fungi Provides Insights into the Origins of Lignocellulose Decay Capabilities.</title>
        <authorList>
            <person name="Nagy L.G."/>
            <person name="Riley R."/>
            <person name="Tritt A."/>
            <person name="Adam C."/>
            <person name="Daum C."/>
            <person name="Floudas D."/>
            <person name="Sun H."/>
            <person name="Yadav J.S."/>
            <person name="Pangilinan J."/>
            <person name="Larsson K.H."/>
            <person name="Matsuura K."/>
            <person name="Barry K."/>
            <person name="Labutti K."/>
            <person name="Kuo R."/>
            <person name="Ohm R.A."/>
            <person name="Bhattacharya S.S."/>
            <person name="Shirouzu T."/>
            <person name="Yoshinaga Y."/>
            <person name="Martin F.M."/>
            <person name="Grigoriev I.V."/>
            <person name="Hibbett D.S."/>
        </authorList>
    </citation>
    <scope>NUCLEOTIDE SEQUENCE [LARGE SCALE GENOMIC DNA]</scope>
    <source>
        <strain evidence="2 3">HHB12029</strain>
    </source>
</reference>
<protein>
    <submittedName>
        <fullName evidence="2">Uncharacterized protein</fullName>
    </submittedName>
</protein>
<dbReference type="EMBL" id="KV426028">
    <property type="protein sequence ID" value="KZV91404.1"/>
    <property type="molecule type" value="Genomic_DNA"/>
</dbReference>
<evidence type="ECO:0000313" key="2">
    <source>
        <dbReference type="EMBL" id="KZV91404.1"/>
    </source>
</evidence>
<dbReference type="Proteomes" id="UP000077266">
    <property type="component" value="Unassembled WGS sequence"/>
</dbReference>
<dbReference type="AlphaFoldDB" id="A0A165H3K2"/>
<dbReference type="InParanoid" id="A0A165H3K2"/>
<accession>A0A165H3K2</accession>
<name>A0A165H3K2_EXIGL</name>
<sequence length="235" mass="24747">MKTPSRRAAAQSRTEEMPSASAEPPGAVGAGDVSEAGGIAVPDSGDDELSVTGAGDEGEPAPVPLPLLEGVVEVGGVVDGGGGLVVHAMGGAVDEPGGSVVVVGGGGVVLAVPPSILQDLRNRDCTIRFLRLDAEDMLRAWVEPAPRRELDALVRACIPRRDVLRAIQCEERDSAAALDCYARSLRTMRQRPGQSKINQKGRRTLECELCKVGLHEEQALAVRNRYTVVDRVQLA</sequence>
<evidence type="ECO:0000313" key="3">
    <source>
        <dbReference type="Proteomes" id="UP000077266"/>
    </source>
</evidence>
<keyword evidence="3" id="KW-1185">Reference proteome</keyword>